<feature type="domain" description="Surface lipoprotein assembly modifier N-terminal TPR repeats region" evidence="9">
    <location>
        <begin position="64"/>
        <end position="157"/>
    </location>
</feature>
<keyword evidence="2" id="KW-1134">Transmembrane beta strand</keyword>
<dbReference type="Pfam" id="PF04575">
    <property type="entry name" value="SlipAM"/>
    <property type="match status" value="1"/>
</dbReference>
<evidence type="ECO:0000256" key="1">
    <source>
        <dbReference type="ARBA" id="ARBA00004571"/>
    </source>
</evidence>
<keyword evidence="3" id="KW-0812">Transmembrane</keyword>
<dbReference type="Proteomes" id="UP000644140">
    <property type="component" value="Chromosome"/>
</dbReference>
<dbReference type="InterPro" id="IPR007655">
    <property type="entry name" value="Slam_C"/>
</dbReference>
<dbReference type="Pfam" id="PF24575">
    <property type="entry name" value="TPR_Slam"/>
    <property type="match status" value="1"/>
</dbReference>
<dbReference type="EMBL" id="CP092085">
    <property type="protein sequence ID" value="UUN96679.1"/>
    <property type="molecule type" value="Genomic_DNA"/>
</dbReference>
<dbReference type="InterPro" id="IPR011990">
    <property type="entry name" value="TPR-like_helical_dom_sf"/>
</dbReference>
<comment type="similarity">
    <text evidence="7">Belongs to the Slam family.</text>
</comment>
<dbReference type="Gene3D" id="1.25.40.10">
    <property type="entry name" value="Tetratricopeptide repeat domain"/>
    <property type="match status" value="1"/>
</dbReference>
<dbReference type="InterPro" id="IPR057556">
    <property type="entry name" value="TPR_Slam"/>
</dbReference>
<evidence type="ECO:0000256" key="4">
    <source>
        <dbReference type="ARBA" id="ARBA00022729"/>
    </source>
</evidence>
<evidence type="ECO:0000256" key="2">
    <source>
        <dbReference type="ARBA" id="ARBA00022452"/>
    </source>
</evidence>
<evidence type="ECO:0000256" key="3">
    <source>
        <dbReference type="ARBA" id="ARBA00022692"/>
    </source>
</evidence>
<keyword evidence="4" id="KW-0732">Signal</keyword>
<keyword evidence="5" id="KW-0472">Membrane</keyword>
<proteinExistence type="inferred from homology"/>
<dbReference type="GO" id="GO:0009279">
    <property type="term" value="C:cell outer membrane"/>
    <property type="evidence" value="ECO:0007669"/>
    <property type="project" value="UniProtKB-SubCell"/>
</dbReference>
<evidence type="ECO:0000259" key="9">
    <source>
        <dbReference type="Pfam" id="PF24575"/>
    </source>
</evidence>
<evidence type="ECO:0000313" key="10">
    <source>
        <dbReference type="EMBL" id="UUN96679.1"/>
    </source>
</evidence>
<name>A0A8I1AQ38_ACIBZ</name>
<evidence type="ECO:0000259" key="8">
    <source>
        <dbReference type="Pfam" id="PF04575"/>
    </source>
</evidence>
<sequence length="496" mass="57465">MKKIVLLGVVVLCGESVYAADDTSIRLNQEISQQQYQNDKKLLKSDDPKKDQALPNLIIQGQEYMVKDEPAEVAYALYLAVMQKQWQVAVRYLEKYKKFPNYDQALTEFAEGVMARTQGNLSLAESKLQHSLKIQSNNLMTQLELARVYTEQQKNQQGLQLFQQIQSQLSMSTDPAAQGILQTVEMYLKGLKQRDAWQGSLAFGSRYASNINNASNKYDIVTYYGIDPETKEVVPVEQLKRGTPDAISAQGLDYEATLTKRWSLSGQHGIALRGLFYGQVYPEQTDYNELTFNLNAGYSFYNERNQVLVAPVFEHKYYAHDPLYSAYGLKGEWMRFISNDKAVKLEAEMKDMNYSQYKGQNGTEYSVYSTFWKILPKNWTLFGGLDFVDHNTQEQYFTAYQQQGIRLGLSKNFTAGFNTNLFSSFRWRQFDKFTPALEARRHDFEQNYTLILSAPRWAFYGLTPNLTYQYNQNNSNVEWLYSYDKHNISLKLEHRF</sequence>
<reference evidence="10" key="1">
    <citation type="submission" date="2022-02" db="EMBL/GenBank/DDBJ databases">
        <title>Characterization of Tn125 harboring carbapenem-resistant Acinetobacter bereziniae clinical isolates.</title>
        <authorList>
            <person name="Wong N.-K."/>
            <person name="Pan Q."/>
        </authorList>
    </citation>
    <scope>NUCLEOTIDE SEQUENCE</scope>
    <source>
        <strain evidence="10">GD03393</strain>
    </source>
</reference>
<dbReference type="AlphaFoldDB" id="A0A8I1AQ38"/>
<accession>A0A8I1AQ38</accession>
<organism evidence="10 11">
    <name type="scientific">Acinetobacter bereziniae</name>
    <name type="common">Acinetobacter genomosp. 10</name>
    <dbReference type="NCBI Taxonomy" id="106648"/>
    <lineage>
        <taxon>Bacteria</taxon>
        <taxon>Pseudomonadati</taxon>
        <taxon>Pseudomonadota</taxon>
        <taxon>Gammaproteobacteria</taxon>
        <taxon>Moraxellales</taxon>
        <taxon>Moraxellaceae</taxon>
        <taxon>Acinetobacter</taxon>
    </lineage>
</organism>
<dbReference type="SUPFAM" id="SSF48452">
    <property type="entry name" value="TPR-like"/>
    <property type="match status" value="1"/>
</dbReference>
<keyword evidence="10" id="KW-0449">Lipoprotein</keyword>
<dbReference type="RefSeq" id="WP_151781131.1">
    <property type="nucleotide sequence ID" value="NZ_BKNL01000030.1"/>
</dbReference>
<evidence type="ECO:0000256" key="5">
    <source>
        <dbReference type="ARBA" id="ARBA00023136"/>
    </source>
</evidence>
<evidence type="ECO:0000256" key="6">
    <source>
        <dbReference type="ARBA" id="ARBA00023237"/>
    </source>
</evidence>
<protein>
    <submittedName>
        <fullName evidence="10">Surface lipoprotein assembly modifier</fullName>
    </submittedName>
</protein>
<gene>
    <name evidence="10" type="ORF">I9054_015015</name>
</gene>
<feature type="domain" description="Surface lipoprotein assembly modifier C-terminal" evidence="8">
    <location>
        <begin position="197"/>
        <end position="496"/>
    </location>
</feature>
<evidence type="ECO:0000256" key="7">
    <source>
        <dbReference type="ARBA" id="ARBA00023609"/>
    </source>
</evidence>
<comment type="subcellular location">
    <subcellularLocation>
        <location evidence="1">Cell outer membrane</location>
        <topology evidence="1">Multi-pass membrane protein</topology>
    </subcellularLocation>
</comment>
<evidence type="ECO:0000313" key="11">
    <source>
        <dbReference type="Proteomes" id="UP000644140"/>
    </source>
</evidence>
<keyword evidence="6" id="KW-0998">Cell outer membrane</keyword>